<comment type="subcellular location">
    <subcellularLocation>
        <location evidence="1">Mitochondrion inner membrane</location>
        <topology evidence="1">Single-pass membrane protein</topology>
        <orientation evidence="1">Matrix side</orientation>
    </subcellularLocation>
</comment>
<keyword evidence="5 12" id="KW-0812">Transmembrane</keyword>
<evidence type="ECO:0000256" key="1">
    <source>
        <dbReference type="ARBA" id="ARBA00004298"/>
    </source>
</evidence>
<evidence type="ECO:0000256" key="11">
    <source>
        <dbReference type="PIRNR" id="PIRNR017834"/>
    </source>
</evidence>
<keyword evidence="8 12" id="KW-1133">Transmembrane helix</keyword>
<evidence type="ECO:0000256" key="8">
    <source>
        <dbReference type="ARBA" id="ARBA00022989"/>
    </source>
</evidence>
<dbReference type="Proteomes" id="UP000295192">
    <property type="component" value="Unassembled WGS sequence"/>
</dbReference>
<dbReference type="Pfam" id="PF06374">
    <property type="entry name" value="NDUF_C2"/>
    <property type="match status" value="1"/>
</dbReference>
<keyword evidence="6 11" id="KW-0999">Mitochondrion inner membrane</keyword>
<keyword evidence="3 11" id="KW-0813">Transport</keyword>
<sequence length="118" mass="13316">MGDPAVYDPLEILTNKGNRQPTFLSPIWNPMAGAIGGFGAALFINWGFRKPVLAGIQKHILFTLIGGGAGYYLDNKRDEYLAKRDAVLRHYVELHPEDFPKTDRKKYADVLESWVPVR</sequence>
<keyword evidence="9 11" id="KW-0496">Mitochondrion</keyword>
<evidence type="ECO:0000313" key="14">
    <source>
        <dbReference type="Proteomes" id="UP000295192"/>
    </source>
</evidence>
<dbReference type="PIRSF" id="PIRSF017834">
    <property type="entry name" value="NADH-UbQ_OxRdtase_b14.5b"/>
    <property type="match status" value="1"/>
</dbReference>
<dbReference type="GO" id="GO:0005743">
    <property type="term" value="C:mitochondrial inner membrane"/>
    <property type="evidence" value="ECO:0007669"/>
    <property type="project" value="UniProtKB-SubCell"/>
</dbReference>
<accession>A0A484BE95</accession>
<evidence type="ECO:0000256" key="12">
    <source>
        <dbReference type="SAM" id="Phobius"/>
    </source>
</evidence>
<proteinExistence type="inferred from homology"/>
<evidence type="ECO:0000256" key="3">
    <source>
        <dbReference type="ARBA" id="ARBA00022448"/>
    </source>
</evidence>
<evidence type="ECO:0000256" key="7">
    <source>
        <dbReference type="ARBA" id="ARBA00022982"/>
    </source>
</evidence>
<evidence type="ECO:0000256" key="4">
    <source>
        <dbReference type="ARBA" id="ARBA00022660"/>
    </source>
</evidence>
<dbReference type="STRING" id="7232.A0A484BE95"/>
<dbReference type="OMA" id="PIWNPMA"/>
<dbReference type="PANTHER" id="PTHR13099:SF0">
    <property type="entry name" value="NADH DEHYDROGENASE [UBIQUINONE] 1 SUBUNIT C2-RELATED"/>
    <property type="match status" value="1"/>
</dbReference>
<keyword evidence="7 11" id="KW-0249">Electron transport</keyword>
<comment type="similarity">
    <text evidence="2 11">Belongs to the complex I NDUFC2 subunit family.</text>
</comment>
<protein>
    <recommendedName>
        <fullName evidence="11">NADH dehydrogenase [ubiquinone] 1 subunit C2</fullName>
    </recommendedName>
</protein>
<gene>
    <name evidence="13" type="ORF">AWZ03_007040</name>
</gene>
<evidence type="ECO:0000256" key="6">
    <source>
        <dbReference type="ARBA" id="ARBA00022792"/>
    </source>
</evidence>
<dbReference type="EMBL" id="LSRL02000056">
    <property type="protein sequence ID" value="TDG46602.1"/>
    <property type="molecule type" value="Genomic_DNA"/>
</dbReference>
<evidence type="ECO:0000256" key="2">
    <source>
        <dbReference type="ARBA" id="ARBA00008674"/>
    </source>
</evidence>
<name>A0A484BE95_DRONA</name>
<dbReference type="GO" id="GO:0006120">
    <property type="term" value="P:mitochondrial electron transport, NADH to ubiquinone"/>
    <property type="evidence" value="ECO:0007669"/>
    <property type="project" value="InterPro"/>
</dbReference>
<comment type="function">
    <text evidence="11">Accessory subunit of the mitochondrial membrane respiratory chain NADH dehydrogenase (Complex I), that is believed not to be involved in catalysis. Complex I functions in the transfer of electrons from NADH to the respiratory chain. The immediate electron acceptor for the enzyme is believed to be ubiquinone.</text>
</comment>
<dbReference type="OrthoDB" id="6329847at2759"/>
<organism evidence="13 14">
    <name type="scientific">Drosophila navojoa</name>
    <name type="common">Fruit fly</name>
    <dbReference type="NCBI Taxonomy" id="7232"/>
    <lineage>
        <taxon>Eukaryota</taxon>
        <taxon>Metazoa</taxon>
        <taxon>Ecdysozoa</taxon>
        <taxon>Arthropoda</taxon>
        <taxon>Hexapoda</taxon>
        <taxon>Insecta</taxon>
        <taxon>Pterygota</taxon>
        <taxon>Neoptera</taxon>
        <taxon>Endopterygota</taxon>
        <taxon>Diptera</taxon>
        <taxon>Brachycera</taxon>
        <taxon>Muscomorpha</taxon>
        <taxon>Ephydroidea</taxon>
        <taxon>Drosophilidae</taxon>
        <taxon>Drosophila</taxon>
    </lineage>
</organism>
<evidence type="ECO:0000313" key="13">
    <source>
        <dbReference type="EMBL" id="TDG46602.1"/>
    </source>
</evidence>
<dbReference type="InterPro" id="IPR009423">
    <property type="entry name" value="NDUC2"/>
</dbReference>
<keyword evidence="10 11" id="KW-0472">Membrane</keyword>
<feature type="transmembrane region" description="Helical" evidence="12">
    <location>
        <begin position="27"/>
        <end position="48"/>
    </location>
</feature>
<keyword evidence="14" id="KW-1185">Reference proteome</keyword>
<keyword evidence="4 11" id="KW-0679">Respiratory chain</keyword>
<reference evidence="13 14" key="1">
    <citation type="journal article" date="2019" name="J. Hered.">
        <title>An Improved Genome Assembly for Drosophila navojoa, the Basal Species in the mojavensis Cluster.</title>
        <authorList>
            <person name="Vanderlinde T."/>
            <person name="Dupim E.G."/>
            <person name="Nazario-Yepiz N.O."/>
            <person name="Carvalho A.B."/>
        </authorList>
    </citation>
    <scope>NUCLEOTIDE SEQUENCE [LARGE SCALE GENOMIC DNA]</scope>
    <source>
        <strain evidence="13">Navoj_Jal97</strain>
        <tissue evidence="13">Whole organism</tissue>
    </source>
</reference>
<evidence type="ECO:0000256" key="5">
    <source>
        <dbReference type="ARBA" id="ARBA00022692"/>
    </source>
</evidence>
<comment type="caution">
    <text evidence="13">The sequence shown here is derived from an EMBL/GenBank/DDBJ whole genome shotgun (WGS) entry which is preliminary data.</text>
</comment>
<evidence type="ECO:0000256" key="10">
    <source>
        <dbReference type="ARBA" id="ARBA00023136"/>
    </source>
</evidence>
<evidence type="ECO:0000256" key="9">
    <source>
        <dbReference type="ARBA" id="ARBA00023128"/>
    </source>
</evidence>
<dbReference type="AlphaFoldDB" id="A0A484BE95"/>
<dbReference type="PANTHER" id="PTHR13099">
    <property type="entry name" value="NADH-UBIQUINONE OXIDOREDUCTASE SUBUNIT B14.5B"/>
    <property type="match status" value="1"/>
</dbReference>